<dbReference type="STRING" id="1262914.BN533_00291"/>
<sequence>MKKVQDTHLNIGGLNWPVLINVEQVCRGMVDLRNNIELGLRCVLDCIKAINRRIKVRKRVSCCFRITERSERKNAKCWNKRSSGWC</sequence>
<protein>
    <submittedName>
        <fullName evidence="1">Uncharacterized protein</fullName>
    </submittedName>
</protein>
<reference evidence="1" key="1">
    <citation type="submission" date="2012-11" db="EMBL/GenBank/DDBJ databases">
        <title>Dependencies among metagenomic species, viruses, plasmids and units of genetic variation.</title>
        <authorList>
            <person name="Nielsen H.B."/>
            <person name="Almeida M."/>
            <person name="Juncker A.S."/>
            <person name="Rasmussen S."/>
            <person name="Li J."/>
            <person name="Sunagawa S."/>
            <person name="Plichta D."/>
            <person name="Gautier L."/>
            <person name="Le Chatelier E."/>
            <person name="Peletier E."/>
            <person name="Bonde I."/>
            <person name="Nielsen T."/>
            <person name="Manichanh C."/>
            <person name="Arumugam M."/>
            <person name="Batto J."/>
            <person name="Santos M.B.Q.D."/>
            <person name="Blom N."/>
            <person name="Borruel N."/>
            <person name="Burgdorf K.S."/>
            <person name="Boumezbeur F."/>
            <person name="Casellas F."/>
            <person name="Dore J."/>
            <person name="Guarner F."/>
            <person name="Hansen T."/>
            <person name="Hildebrand F."/>
            <person name="Kaas R.S."/>
            <person name="Kennedy S."/>
            <person name="Kristiansen K."/>
            <person name="Kultima J.R."/>
            <person name="Leonard P."/>
            <person name="Levenez F."/>
            <person name="Lund O."/>
            <person name="Moumen B."/>
            <person name="Le Paslier D."/>
            <person name="Pons N."/>
            <person name="Pedersen O."/>
            <person name="Prifti E."/>
            <person name="Qin J."/>
            <person name="Raes J."/>
            <person name="Tap J."/>
            <person name="Tims S."/>
            <person name="Ussery D.W."/>
            <person name="Yamada T."/>
            <person name="MetaHit consortium"/>
            <person name="Renault P."/>
            <person name="Sicheritz-Ponten T."/>
            <person name="Bork P."/>
            <person name="Wang J."/>
            <person name="Brunak S."/>
            <person name="Ehrlich S.D."/>
        </authorList>
    </citation>
    <scope>NUCLEOTIDE SEQUENCE [LARGE SCALE GENOMIC DNA]</scope>
</reference>
<name>R6I4N9_9FIRM</name>
<dbReference type="AlphaFoldDB" id="R6I4N9"/>
<organism evidence="1">
    <name type="scientific">Phascolarctobacterium faecium</name>
    <dbReference type="NCBI Taxonomy" id="33025"/>
    <lineage>
        <taxon>Bacteria</taxon>
        <taxon>Bacillati</taxon>
        <taxon>Bacillota</taxon>
        <taxon>Negativicutes</taxon>
        <taxon>Acidaminococcales</taxon>
        <taxon>Acidaminococcaceae</taxon>
        <taxon>Phascolarctobacterium</taxon>
    </lineage>
</organism>
<gene>
    <name evidence="1" type="ORF">BN533_00291</name>
</gene>
<accession>R6I4N9</accession>
<dbReference type="RefSeq" id="WP_021717194.1">
    <property type="nucleotide sequence ID" value="NZ_FR885204.1"/>
</dbReference>
<dbReference type="HOGENOM" id="CLU_2495159_0_0_9"/>
<proteinExistence type="predicted"/>
<evidence type="ECO:0000313" key="1">
    <source>
        <dbReference type="EMBL" id="CDB45153.1"/>
    </source>
</evidence>
<comment type="caution">
    <text evidence="1">The sequence shown here is derived from an EMBL/GenBank/DDBJ whole genome shotgun (WGS) entry which is preliminary data.</text>
</comment>
<dbReference type="EMBL" id="CBDS010000018">
    <property type="protein sequence ID" value="CDB45153.1"/>
    <property type="molecule type" value="Genomic_DNA"/>
</dbReference>